<dbReference type="PANTHER" id="PTHR32120:SF11">
    <property type="entry name" value="SMALL RIBOSOMAL SUBUNIT BIOGENESIS GTPASE RSGA 1, MITOCHONDRIAL-RELATED"/>
    <property type="match status" value="1"/>
</dbReference>
<dbReference type="Proteomes" id="UP000824469">
    <property type="component" value="Unassembled WGS sequence"/>
</dbReference>
<dbReference type="Pfam" id="PF03193">
    <property type="entry name" value="RsgA_GTPase"/>
    <property type="match status" value="1"/>
</dbReference>
<evidence type="ECO:0000259" key="1">
    <source>
        <dbReference type="PROSITE" id="PS50936"/>
    </source>
</evidence>
<protein>
    <recommendedName>
        <fullName evidence="1">EngC GTPase domain-containing protein</fullName>
    </recommendedName>
</protein>
<dbReference type="InterPro" id="IPR004881">
    <property type="entry name" value="Ribosome_biogen_GTPase_RsgA"/>
</dbReference>
<evidence type="ECO:0000313" key="3">
    <source>
        <dbReference type="Proteomes" id="UP000824469"/>
    </source>
</evidence>
<dbReference type="OMA" id="GTCENSE"/>
<accession>A0AA38C382</accession>
<sequence length="373" mass="40749">MRIVISLPAFCSKMSINYSIPHFQKPSFSNFTRKFSTGLTGVYPPPRGFCRNHSSFLSRILASKSPANPRRNVRIQPNKNWLRAKHSVKQAGEPSIISEPFGSVEDIELSESQAIGVAVAAQANFMRVIVKKAGGGGGLDELRNPSSKEDIAPGNCIDSGENIQVNGGIDGKAVNGALETRGAVTDNDGNGHSRISMPFSAINGDKVDRTAEVDTDRNLDAYDISKGRAAMDVTPEGYEIENDASVLGENVHKGTEDSGGSIKELEDERVGTELLCVVRALLKKMRRRVLVGDNVLVGGIDWTDKRGMIEDVFERKSEITDPPVANVDHMLVLFSMDQPKLEPFIMTRFLVEAESAEIPFTLAMNKTDLVEEE</sequence>
<organism evidence="2 3">
    <name type="scientific">Taxus chinensis</name>
    <name type="common">Chinese yew</name>
    <name type="synonym">Taxus wallichiana var. chinensis</name>
    <dbReference type="NCBI Taxonomy" id="29808"/>
    <lineage>
        <taxon>Eukaryota</taxon>
        <taxon>Viridiplantae</taxon>
        <taxon>Streptophyta</taxon>
        <taxon>Embryophyta</taxon>
        <taxon>Tracheophyta</taxon>
        <taxon>Spermatophyta</taxon>
        <taxon>Pinopsida</taxon>
        <taxon>Pinidae</taxon>
        <taxon>Conifers II</taxon>
        <taxon>Cupressales</taxon>
        <taxon>Taxaceae</taxon>
        <taxon>Taxus</taxon>
    </lineage>
</organism>
<dbReference type="GO" id="GO:0005525">
    <property type="term" value="F:GTP binding"/>
    <property type="evidence" value="ECO:0007669"/>
    <property type="project" value="InterPro"/>
</dbReference>
<gene>
    <name evidence="2" type="ORF">KI387_041652</name>
</gene>
<dbReference type="EMBL" id="JAHRHJ020001599">
    <property type="protein sequence ID" value="KAH9293145.1"/>
    <property type="molecule type" value="Genomic_DNA"/>
</dbReference>
<reference evidence="2 3" key="1">
    <citation type="journal article" date="2021" name="Nat. Plants">
        <title>The Taxus genome provides insights into paclitaxel biosynthesis.</title>
        <authorList>
            <person name="Xiong X."/>
            <person name="Gou J."/>
            <person name="Liao Q."/>
            <person name="Li Y."/>
            <person name="Zhou Q."/>
            <person name="Bi G."/>
            <person name="Li C."/>
            <person name="Du R."/>
            <person name="Wang X."/>
            <person name="Sun T."/>
            <person name="Guo L."/>
            <person name="Liang H."/>
            <person name="Lu P."/>
            <person name="Wu Y."/>
            <person name="Zhang Z."/>
            <person name="Ro D.K."/>
            <person name="Shang Y."/>
            <person name="Huang S."/>
            <person name="Yan J."/>
        </authorList>
    </citation>
    <scope>NUCLEOTIDE SEQUENCE [LARGE SCALE GENOMIC DNA]</scope>
    <source>
        <strain evidence="2">Ta-2019</strain>
    </source>
</reference>
<dbReference type="SUPFAM" id="SSF52540">
    <property type="entry name" value="P-loop containing nucleoside triphosphate hydrolases"/>
    <property type="match status" value="1"/>
</dbReference>
<dbReference type="AlphaFoldDB" id="A0AA38C382"/>
<dbReference type="PANTHER" id="PTHR32120">
    <property type="entry name" value="SMALL RIBOSOMAL SUBUNIT BIOGENESIS GTPASE RSGA"/>
    <property type="match status" value="1"/>
</dbReference>
<keyword evidence="3" id="KW-1185">Reference proteome</keyword>
<name>A0AA38C382_TAXCH</name>
<dbReference type="Gene3D" id="3.40.50.300">
    <property type="entry name" value="P-loop containing nucleotide triphosphate hydrolases"/>
    <property type="match status" value="1"/>
</dbReference>
<proteinExistence type="predicted"/>
<dbReference type="SUPFAM" id="SSF50249">
    <property type="entry name" value="Nucleic acid-binding proteins"/>
    <property type="match status" value="1"/>
</dbReference>
<dbReference type="PROSITE" id="PS50936">
    <property type="entry name" value="ENGC_GTPASE"/>
    <property type="match status" value="1"/>
</dbReference>
<feature type="non-terminal residue" evidence="2">
    <location>
        <position position="373"/>
    </location>
</feature>
<dbReference type="InterPro" id="IPR027417">
    <property type="entry name" value="P-loop_NTPase"/>
</dbReference>
<comment type="caution">
    <text evidence="2">The sequence shown here is derived from an EMBL/GenBank/DDBJ whole genome shotgun (WGS) entry which is preliminary data.</text>
</comment>
<feature type="domain" description="EngC GTPase" evidence="1">
    <location>
        <begin position="325"/>
        <end position="373"/>
    </location>
</feature>
<dbReference type="InterPro" id="IPR012340">
    <property type="entry name" value="NA-bd_OB-fold"/>
</dbReference>
<evidence type="ECO:0000313" key="2">
    <source>
        <dbReference type="EMBL" id="KAH9293145.1"/>
    </source>
</evidence>
<dbReference type="InterPro" id="IPR010914">
    <property type="entry name" value="RsgA_GTPase_dom"/>
</dbReference>
<dbReference type="GO" id="GO:0003924">
    <property type="term" value="F:GTPase activity"/>
    <property type="evidence" value="ECO:0007669"/>
    <property type="project" value="InterPro"/>
</dbReference>